<protein>
    <submittedName>
        <fullName evidence="4">N-acetylmuramoyl-L-alanine amidase</fullName>
        <ecNumber evidence="4">3.5.1.28</ecNumber>
    </submittedName>
</protein>
<organism evidence="4 5">
    <name type="scientific">Neobacillus novalis</name>
    <dbReference type="NCBI Taxonomy" id="220687"/>
    <lineage>
        <taxon>Bacteria</taxon>
        <taxon>Bacillati</taxon>
        <taxon>Bacillota</taxon>
        <taxon>Bacilli</taxon>
        <taxon>Bacillales</taxon>
        <taxon>Bacillaceae</taxon>
        <taxon>Neobacillus</taxon>
    </lineage>
</organism>
<feature type="region of interest" description="Disordered" evidence="2">
    <location>
        <begin position="281"/>
        <end position="339"/>
    </location>
</feature>
<dbReference type="InterPro" id="IPR036680">
    <property type="entry name" value="SPOR-like_sf"/>
</dbReference>
<dbReference type="InterPro" id="IPR002508">
    <property type="entry name" value="MurNAc-LAA_cat"/>
</dbReference>
<feature type="compositionally biased region" description="Polar residues" evidence="2">
    <location>
        <begin position="315"/>
        <end position="325"/>
    </location>
</feature>
<dbReference type="GO" id="GO:0004040">
    <property type="term" value="F:amidase activity"/>
    <property type="evidence" value="ECO:0007669"/>
    <property type="project" value="InterPro"/>
</dbReference>
<keyword evidence="1 4" id="KW-0378">Hydrolase</keyword>
<dbReference type="Gene3D" id="3.30.70.1070">
    <property type="entry name" value="Sporulation related repeat"/>
    <property type="match status" value="1"/>
</dbReference>
<dbReference type="Pfam" id="PF05036">
    <property type="entry name" value="SPOR"/>
    <property type="match status" value="1"/>
</dbReference>
<dbReference type="GO" id="GO:0009253">
    <property type="term" value="P:peptidoglycan catabolic process"/>
    <property type="evidence" value="ECO:0007669"/>
    <property type="project" value="InterPro"/>
</dbReference>
<sequence>MKLYLDPGHGGTDSGAQGNGLNEKDITLKIAQKIQGILTNKYENITVKLSRTSDISKSLSQRTNEANAWGADYYMSIHINAADSAAAQGYEDYIFSGPSDTSRSATYQTIIHQEVMKVNGLADRGQKKANFHVLRESSMNALLSENGFITNTHDAALMKQASWLEKVAQGHVNGLAKAFNLKLKSTPAPVPSKPSNPVPGTLFKVIASSFKLKKNADERVAFLHGKGIESFVKTTIISGETWYRVQAGAFSTRENAEVRLAEVKKAGIKDAFIVAENDLASAGNAAGGNPPPPKIGNDSGNDEPPKRGNDGSDVPANSGNDGNNSTPPPKNTPDLTIFGSTYLSPEQMNQFVKKFNPSAPELGSFYQKFGAAYGIRGDVAIAQAILETNYFRFTGDVGPEQNNFAGIGATGSGKRGASFETQETGVLAQFQHLYAYASTKALPGQYPLVDPRFHLVDRGSAPTWTSLDGHWAAPGNNYGQSILNLFEKMIDSA</sequence>
<dbReference type="SUPFAM" id="SSF110997">
    <property type="entry name" value="Sporulation related repeat"/>
    <property type="match status" value="1"/>
</dbReference>
<dbReference type="RefSeq" id="WP_066092163.1">
    <property type="nucleotide sequence ID" value="NZ_CP126114.1"/>
</dbReference>
<dbReference type="GO" id="GO:0008745">
    <property type="term" value="F:N-acetylmuramoyl-L-alanine amidase activity"/>
    <property type="evidence" value="ECO:0007669"/>
    <property type="project" value="UniProtKB-EC"/>
</dbReference>
<dbReference type="Proteomes" id="UP001178288">
    <property type="component" value="Chromosome"/>
</dbReference>
<dbReference type="PANTHER" id="PTHR30404:SF0">
    <property type="entry name" value="N-ACETYLMURAMOYL-L-ALANINE AMIDASE AMIC"/>
    <property type="match status" value="1"/>
</dbReference>
<dbReference type="EMBL" id="CP126114">
    <property type="protein sequence ID" value="WHY85544.1"/>
    <property type="molecule type" value="Genomic_DNA"/>
</dbReference>
<dbReference type="EC" id="3.5.1.28" evidence="4"/>
<evidence type="ECO:0000256" key="2">
    <source>
        <dbReference type="SAM" id="MobiDB-lite"/>
    </source>
</evidence>
<dbReference type="SMART" id="SM00646">
    <property type="entry name" value="Ami_3"/>
    <property type="match status" value="1"/>
</dbReference>
<feature type="domain" description="SPOR" evidence="3">
    <location>
        <begin position="197"/>
        <end position="276"/>
    </location>
</feature>
<accession>A0AA95SAL5</accession>
<reference evidence="4" key="1">
    <citation type="submission" date="2023-05" db="EMBL/GenBank/DDBJ databases">
        <title>Comparative genomics of Bacillaceae isolates and their secondary metabolite potential.</title>
        <authorList>
            <person name="Song L."/>
            <person name="Nielsen L.J."/>
            <person name="Mohite O."/>
            <person name="Xu X."/>
            <person name="Weber T."/>
            <person name="Kovacs A.T."/>
        </authorList>
    </citation>
    <scope>NUCLEOTIDE SEQUENCE</scope>
    <source>
        <strain evidence="4">XLM17</strain>
    </source>
</reference>
<name>A0AA95SAL5_9BACI</name>
<dbReference type="Gene3D" id="1.10.530.10">
    <property type="match status" value="1"/>
</dbReference>
<dbReference type="GO" id="GO:0030288">
    <property type="term" value="C:outer membrane-bounded periplasmic space"/>
    <property type="evidence" value="ECO:0007669"/>
    <property type="project" value="TreeGrafter"/>
</dbReference>
<dbReference type="InterPro" id="IPR007730">
    <property type="entry name" value="SPOR-like_dom"/>
</dbReference>
<dbReference type="PROSITE" id="PS51724">
    <property type="entry name" value="SPOR"/>
    <property type="match status" value="1"/>
</dbReference>
<dbReference type="SUPFAM" id="SSF53187">
    <property type="entry name" value="Zn-dependent exopeptidases"/>
    <property type="match status" value="1"/>
</dbReference>
<dbReference type="KEGG" id="nnv:QNH39_23515"/>
<proteinExistence type="predicted"/>
<dbReference type="CDD" id="cd02696">
    <property type="entry name" value="MurNAc-LAA"/>
    <property type="match status" value="1"/>
</dbReference>
<dbReference type="Pfam" id="PF01832">
    <property type="entry name" value="Glucosaminidase"/>
    <property type="match status" value="1"/>
</dbReference>
<keyword evidence="5" id="KW-1185">Reference proteome</keyword>
<dbReference type="Pfam" id="PF01520">
    <property type="entry name" value="Amidase_3"/>
    <property type="match status" value="1"/>
</dbReference>
<dbReference type="PANTHER" id="PTHR30404">
    <property type="entry name" value="N-ACETYLMURAMOYL-L-ALANINE AMIDASE"/>
    <property type="match status" value="1"/>
</dbReference>
<evidence type="ECO:0000313" key="5">
    <source>
        <dbReference type="Proteomes" id="UP001178288"/>
    </source>
</evidence>
<dbReference type="GO" id="GO:0042834">
    <property type="term" value="F:peptidoglycan binding"/>
    <property type="evidence" value="ECO:0007669"/>
    <property type="project" value="InterPro"/>
</dbReference>
<gene>
    <name evidence="4" type="ORF">QNH39_23515</name>
</gene>
<dbReference type="InterPro" id="IPR050695">
    <property type="entry name" value="N-acetylmuramoyl_amidase_3"/>
</dbReference>
<dbReference type="AlphaFoldDB" id="A0AA95SAL5"/>
<evidence type="ECO:0000259" key="3">
    <source>
        <dbReference type="PROSITE" id="PS51724"/>
    </source>
</evidence>
<dbReference type="InterPro" id="IPR002901">
    <property type="entry name" value="MGlyc_endo_b_GlcNAc-like_dom"/>
</dbReference>
<dbReference type="Gene3D" id="3.40.630.40">
    <property type="entry name" value="Zn-dependent exopeptidases"/>
    <property type="match status" value="1"/>
</dbReference>
<evidence type="ECO:0000313" key="4">
    <source>
        <dbReference type="EMBL" id="WHY85544.1"/>
    </source>
</evidence>
<evidence type="ECO:0000256" key="1">
    <source>
        <dbReference type="ARBA" id="ARBA00022801"/>
    </source>
</evidence>